<evidence type="ECO:0000313" key="4">
    <source>
        <dbReference type="EMBL" id="QJA84825.1"/>
    </source>
</evidence>
<accession>A0A6M3KTN5</accession>
<reference evidence="4" key="1">
    <citation type="submission" date="2020-03" db="EMBL/GenBank/DDBJ databases">
        <title>The deep terrestrial virosphere.</title>
        <authorList>
            <person name="Holmfeldt K."/>
            <person name="Nilsson E."/>
            <person name="Simone D."/>
            <person name="Lopez-Fernandez M."/>
            <person name="Wu X."/>
            <person name="de Brujin I."/>
            <person name="Lundin D."/>
            <person name="Andersson A."/>
            <person name="Bertilsson S."/>
            <person name="Dopson M."/>
        </authorList>
    </citation>
    <scope>NUCLEOTIDE SEQUENCE</scope>
    <source>
        <strain evidence="4">MM415A00148</strain>
        <strain evidence="3">MM415B00245</strain>
    </source>
</reference>
<feature type="compositionally biased region" description="Pro residues" evidence="2">
    <location>
        <begin position="232"/>
        <end position="250"/>
    </location>
</feature>
<dbReference type="PANTHER" id="PTHR34135">
    <property type="entry name" value="LYSOZYME"/>
    <property type="match status" value="1"/>
</dbReference>
<dbReference type="SUPFAM" id="SSF51445">
    <property type="entry name" value="(Trans)glycosidases"/>
    <property type="match status" value="1"/>
</dbReference>
<dbReference type="PANTHER" id="PTHR34135:SF2">
    <property type="entry name" value="LYSOZYME"/>
    <property type="match status" value="1"/>
</dbReference>
<dbReference type="InterPro" id="IPR002053">
    <property type="entry name" value="Glyco_hydro_25"/>
</dbReference>
<proteinExistence type="inferred from homology"/>
<gene>
    <name evidence="4" type="ORF">MM415A00148_0043</name>
    <name evidence="3" type="ORF">MM415B00245_0008</name>
</gene>
<keyword evidence="4" id="KW-0378">Hydrolase</keyword>
<dbReference type="EMBL" id="MT142535">
    <property type="protein sequence ID" value="QJA84825.1"/>
    <property type="molecule type" value="Genomic_DNA"/>
</dbReference>
<dbReference type="PROSITE" id="PS51904">
    <property type="entry name" value="GLYCOSYL_HYDROL_F25_2"/>
    <property type="match status" value="1"/>
</dbReference>
<name>A0A6M3KTN5_9ZZZZ</name>
<dbReference type="EMBL" id="MT141569">
    <property type="protein sequence ID" value="QJA67302.1"/>
    <property type="molecule type" value="Genomic_DNA"/>
</dbReference>
<dbReference type="InterPro" id="IPR017853">
    <property type="entry name" value="GH"/>
</dbReference>
<dbReference type="Gene3D" id="3.20.20.80">
    <property type="entry name" value="Glycosidases"/>
    <property type="match status" value="1"/>
</dbReference>
<evidence type="ECO:0000256" key="2">
    <source>
        <dbReference type="SAM" id="MobiDB-lite"/>
    </source>
</evidence>
<dbReference type="GO" id="GO:0016998">
    <property type="term" value="P:cell wall macromolecule catabolic process"/>
    <property type="evidence" value="ECO:0007669"/>
    <property type="project" value="InterPro"/>
</dbReference>
<dbReference type="GO" id="GO:0016052">
    <property type="term" value="P:carbohydrate catabolic process"/>
    <property type="evidence" value="ECO:0007669"/>
    <property type="project" value="TreeGrafter"/>
</dbReference>
<sequence length="273" mass="31283">MRAQGIDFSKHQWGYEATVKAHDFAMVRASIGWVTDIRFTQHVESIVDVPVRMAYHYFRSLGISDPLFWRRQADHYLETVYPYCLDAYVLDFERANNLPSVRFGSGARQWIDYVAEETGKFVILYINPASYQEYLLQYGQTWMNDYPLWVAQYPYKGWNDKLQGVYDGTWQPRLPAGHKEWKFWQFSADGNRKGTENGLVKKSWELTPSVDLDVYNGSLAEMKEWLGMGAPVPEPPPTPPEPPTPAPVPPVQIGTVAWKGDKLSININVGLGE</sequence>
<comment type="similarity">
    <text evidence="1">Belongs to the glycosyl hydrolase 25 family.</text>
</comment>
<evidence type="ECO:0000256" key="1">
    <source>
        <dbReference type="ARBA" id="ARBA00010646"/>
    </source>
</evidence>
<dbReference type="GO" id="GO:0003796">
    <property type="term" value="F:lysozyme activity"/>
    <property type="evidence" value="ECO:0007669"/>
    <property type="project" value="InterPro"/>
</dbReference>
<dbReference type="AlphaFoldDB" id="A0A6M3KTN5"/>
<dbReference type="CDD" id="cd00599">
    <property type="entry name" value="GH25_muramidase"/>
    <property type="match status" value="1"/>
</dbReference>
<organism evidence="4">
    <name type="scientific">viral metagenome</name>
    <dbReference type="NCBI Taxonomy" id="1070528"/>
    <lineage>
        <taxon>unclassified sequences</taxon>
        <taxon>metagenomes</taxon>
        <taxon>organismal metagenomes</taxon>
    </lineage>
</organism>
<evidence type="ECO:0000313" key="3">
    <source>
        <dbReference type="EMBL" id="QJA67302.1"/>
    </source>
</evidence>
<feature type="region of interest" description="Disordered" evidence="2">
    <location>
        <begin position="230"/>
        <end position="250"/>
    </location>
</feature>
<dbReference type="GO" id="GO:0009253">
    <property type="term" value="P:peptidoglycan catabolic process"/>
    <property type="evidence" value="ECO:0007669"/>
    <property type="project" value="InterPro"/>
</dbReference>
<dbReference type="Pfam" id="PF01183">
    <property type="entry name" value="Glyco_hydro_25"/>
    <property type="match status" value="1"/>
</dbReference>
<protein>
    <submittedName>
        <fullName evidence="4">Putative glycoside hydrolase</fullName>
    </submittedName>
</protein>